<reference evidence="3" key="2">
    <citation type="submission" date="2021-03" db="UniProtKB">
        <authorList>
            <consortium name="EnsemblPlants"/>
        </authorList>
    </citation>
    <scope>IDENTIFICATION</scope>
</reference>
<organism evidence="3 4">
    <name type="scientific">Cannabis sativa</name>
    <name type="common">Hemp</name>
    <name type="synonym">Marijuana</name>
    <dbReference type="NCBI Taxonomy" id="3483"/>
    <lineage>
        <taxon>Eukaryota</taxon>
        <taxon>Viridiplantae</taxon>
        <taxon>Streptophyta</taxon>
        <taxon>Embryophyta</taxon>
        <taxon>Tracheophyta</taxon>
        <taxon>Spermatophyta</taxon>
        <taxon>Magnoliopsida</taxon>
        <taxon>eudicotyledons</taxon>
        <taxon>Gunneridae</taxon>
        <taxon>Pentapetalae</taxon>
        <taxon>rosids</taxon>
        <taxon>fabids</taxon>
        <taxon>Rosales</taxon>
        <taxon>Cannabaceae</taxon>
        <taxon>Cannabis</taxon>
    </lineage>
</organism>
<sequence>MGFRNLRSFNLALLEKQGWRLLTKPDTLVSRIFKARYYPQGFFFTSDIGHNPSYVWRSVLEAHPLVLKGVRWTVGDGTSISILGEPWLPDAQNPFVSSQHPALSSKRVCNLLVLDGSGWDEEVVVDLFEQREQRLILQIPVQYGHDQDKITWIGEVLSLFTVKSAHRMMEEMNGENTHDAAALEVFWKKFWALKLPPKMKNLVWRACQGCLPTMIQLRTKRVHVSTICLVCDSHEESIYHALVDCPTAQLCWNREGIVTVLQNNADFLDWCNSNFLVLDSNKKKRLVALCWSIWNARNDKVWNNKLLSAESIVYSAKIYLNQWLVAHSYNVIYPSAGFVLGDGAEQRQPPLENSIKVNVDGAIFADTNQFGVGFVVHNTQGLLIEGVTKLFQVPATPEFVEALGVKEALSWIKRNRSYQVAVETDCLVFIQALRSSIEMISMFGQVVNDCKVLLKELQHVSVFFVRRSANKVTHNFARASLSYPDCSFNFGSVPINLLPSLVAEFNG</sequence>
<dbReference type="InterPro" id="IPR036397">
    <property type="entry name" value="RNaseH_sf"/>
</dbReference>
<dbReference type="InterPro" id="IPR012337">
    <property type="entry name" value="RNaseH-like_sf"/>
</dbReference>
<accession>A0A803PA05</accession>
<dbReference type="PANTHER" id="PTHR47074:SF11">
    <property type="entry name" value="REVERSE TRANSCRIPTASE-LIKE PROTEIN"/>
    <property type="match status" value="1"/>
</dbReference>
<dbReference type="EMBL" id="UZAU01000264">
    <property type="status" value="NOT_ANNOTATED_CDS"/>
    <property type="molecule type" value="Genomic_DNA"/>
</dbReference>
<dbReference type="Pfam" id="PF13966">
    <property type="entry name" value="zf-RVT"/>
    <property type="match status" value="1"/>
</dbReference>
<dbReference type="Pfam" id="PF13456">
    <property type="entry name" value="RVT_3"/>
    <property type="match status" value="1"/>
</dbReference>
<dbReference type="InterPro" id="IPR044730">
    <property type="entry name" value="RNase_H-like_dom_plant"/>
</dbReference>
<evidence type="ECO:0000313" key="4">
    <source>
        <dbReference type="Proteomes" id="UP000596661"/>
    </source>
</evidence>
<dbReference type="InterPro" id="IPR026960">
    <property type="entry name" value="RVT-Znf"/>
</dbReference>
<dbReference type="AlphaFoldDB" id="A0A803PA05"/>
<dbReference type="InterPro" id="IPR002156">
    <property type="entry name" value="RNaseH_domain"/>
</dbReference>
<keyword evidence="4" id="KW-1185">Reference proteome</keyword>
<evidence type="ECO:0000259" key="1">
    <source>
        <dbReference type="Pfam" id="PF13456"/>
    </source>
</evidence>
<dbReference type="Gramene" id="evm.model.03.695">
    <property type="protein sequence ID" value="cds.evm.model.03.695"/>
    <property type="gene ID" value="evm.TU.03.695"/>
</dbReference>
<name>A0A803PA05_CANSA</name>
<dbReference type="EnsemblPlants" id="evm.model.03.695">
    <property type="protein sequence ID" value="cds.evm.model.03.695"/>
    <property type="gene ID" value="evm.TU.03.695"/>
</dbReference>
<dbReference type="Proteomes" id="UP000596661">
    <property type="component" value="Chromosome 3"/>
</dbReference>
<evidence type="ECO:0008006" key="5">
    <source>
        <dbReference type="Google" id="ProtNLM"/>
    </source>
</evidence>
<feature type="domain" description="Reverse transcriptase zinc-binding" evidence="2">
    <location>
        <begin position="160"/>
        <end position="252"/>
    </location>
</feature>
<protein>
    <recommendedName>
        <fullName evidence="5">RNase H type-1 domain-containing protein</fullName>
    </recommendedName>
</protein>
<dbReference type="OMA" id="THEWDEE"/>
<dbReference type="InterPro" id="IPR052929">
    <property type="entry name" value="RNase_H-like_EbsB-rel"/>
</dbReference>
<dbReference type="SUPFAM" id="SSF53098">
    <property type="entry name" value="Ribonuclease H-like"/>
    <property type="match status" value="1"/>
</dbReference>
<evidence type="ECO:0000313" key="3">
    <source>
        <dbReference type="EnsemblPlants" id="cds.evm.model.03.695"/>
    </source>
</evidence>
<feature type="domain" description="RNase H type-1" evidence="1">
    <location>
        <begin position="358"/>
        <end position="479"/>
    </location>
</feature>
<reference evidence="3" key="1">
    <citation type="submission" date="2018-11" db="EMBL/GenBank/DDBJ databases">
        <authorList>
            <person name="Grassa J C."/>
        </authorList>
    </citation>
    <scope>NUCLEOTIDE SEQUENCE [LARGE SCALE GENOMIC DNA]</scope>
</reference>
<evidence type="ECO:0000259" key="2">
    <source>
        <dbReference type="Pfam" id="PF13966"/>
    </source>
</evidence>
<dbReference type="PANTHER" id="PTHR47074">
    <property type="entry name" value="BNAC02G40300D PROTEIN"/>
    <property type="match status" value="1"/>
</dbReference>
<dbReference type="GO" id="GO:0003676">
    <property type="term" value="F:nucleic acid binding"/>
    <property type="evidence" value="ECO:0007669"/>
    <property type="project" value="InterPro"/>
</dbReference>
<dbReference type="GO" id="GO:0004523">
    <property type="term" value="F:RNA-DNA hybrid ribonuclease activity"/>
    <property type="evidence" value="ECO:0007669"/>
    <property type="project" value="InterPro"/>
</dbReference>
<dbReference type="CDD" id="cd06222">
    <property type="entry name" value="RNase_H_like"/>
    <property type="match status" value="1"/>
</dbReference>
<proteinExistence type="predicted"/>
<dbReference type="Gene3D" id="3.30.420.10">
    <property type="entry name" value="Ribonuclease H-like superfamily/Ribonuclease H"/>
    <property type="match status" value="1"/>
</dbReference>